<dbReference type="KEGG" id="vg:14515200"/>
<accession>K9L4S3</accession>
<dbReference type="EMBL" id="JQ015307">
    <property type="protein sequence ID" value="AEZ66171.1"/>
    <property type="molecule type" value="Genomic_DNA"/>
</dbReference>
<organism evidence="1 2">
    <name type="scientific">Pectobacterium phage phiTE</name>
    <dbReference type="NCBI Taxonomy" id="1116482"/>
    <lineage>
        <taxon>Viruses</taxon>
        <taxon>Duplodnaviria</taxon>
        <taxon>Heunggongvirae</taxon>
        <taxon>Uroviricota</taxon>
        <taxon>Caudoviricetes</taxon>
        <taxon>Vequintavirinae</taxon>
        <taxon>Certrevirus</taxon>
        <taxon>Certrevirus phiTE</taxon>
    </lineage>
</organism>
<reference evidence="1 2" key="2">
    <citation type="journal article" date="2012" name="PLoS Genet.">
        <title>Viral evasion of a bacterial suicide system by RNA-based molecular mimicry enables infectious altruism.</title>
        <authorList>
            <person name="Blower T.R."/>
            <person name="Evans T.J."/>
            <person name="Przybilski R."/>
            <person name="Fineran P.C."/>
            <person name="Salmond G.P."/>
        </authorList>
    </citation>
    <scope>NUCLEOTIDE SEQUENCE [LARGE SCALE GENOMIC DNA]</scope>
</reference>
<name>K9L4S3_9CAUD</name>
<dbReference type="GeneID" id="14515200"/>
<protein>
    <submittedName>
        <fullName evidence="1">Uncharacterized protein</fullName>
    </submittedName>
</protein>
<reference evidence="2" key="1">
    <citation type="submission" date="2011-11" db="EMBL/GenBank/DDBJ databases">
        <title>Escape from toxin-antitoxin mediated abortive infection can occur by recombination within a generalized transducing phage of Pectobacterium atrosepticum.</title>
        <authorList>
            <person name="Blower T.R."/>
            <person name="Evans T.J."/>
            <person name="Przybilski R."/>
            <person name="Fineran P.C."/>
            <person name="Salmond G.P.C."/>
        </authorList>
    </citation>
    <scope>NUCLEOTIDE SEQUENCE [LARGE SCALE GENOMIC DNA]</scope>
</reference>
<gene>
    <name evidence="1" type="ORF">phiTE_005</name>
</gene>
<sequence>MFEIFCEWDVGQEGLLFTSEGAANNWMLSNDNLKDCFEDGLTGQEGIDDLISAGLLGTNLLTVLNEKGEKV</sequence>
<dbReference type="OrthoDB" id="26169at10239"/>
<evidence type="ECO:0000313" key="1">
    <source>
        <dbReference type="EMBL" id="AEZ66171.1"/>
    </source>
</evidence>
<proteinExistence type="predicted"/>
<dbReference type="RefSeq" id="YP_007392467.1">
    <property type="nucleotide sequence ID" value="NC_020201.1"/>
</dbReference>
<keyword evidence="2" id="KW-1185">Reference proteome</keyword>
<dbReference type="Proteomes" id="UP000010999">
    <property type="component" value="Segment"/>
</dbReference>
<evidence type="ECO:0000313" key="2">
    <source>
        <dbReference type="Proteomes" id="UP000010999"/>
    </source>
</evidence>